<feature type="compositionally biased region" description="Polar residues" evidence="1">
    <location>
        <begin position="259"/>
        <end position="274"/>
    </location>
</feature>
<keyword evidence="3" id="KW-1185">Reference proteome</keyword>
<feature type="compositionally biased region" description="Polar residues" evidence="1">
    <location>
        <begin position="649"/>
        <end position="664"/>
    </location>
</feature>
<dbReference type="AlphaFoldDB" id="K7F104"/>
<feature type="compositionally biased region" description="Polar residues" evidence="1">
    <location>
        <begin position="714"/>
        <end position="729"/>
    </location>
</feature>
<dbReference type="Ensembl" id="ENSPSIT00000001719.1">
    <property type="protein sequence ID" value="ENSPSIP00000001714.1"/>
    <property type="gene ID" value="ENSPSIG00000001719.1"/>
</dbReference>
<evidence type="ECO:0000313" key="3">
    <source>
        <dbReference type="Proteomes" id="UP000007267"/>
    </source>
</evidence>
<reference evidence="2" key="4">
    <citation type="submission" date="2025-09" db="UniProtKB">
        <authorList>
            <consortium name="Ensembl"/>
        </authorList>
    </citation>
    <scope>IDENTIFICATION</scope>
</reference>
<name>K7F104_PELSI</name>
<dbReference type="OMA" id="HISAQWG"/>
<feature type="compositionally biased region" description="Polar residues" evidence="1">
    <location>
        <begin position="194"/>
        <end position="209"/>
    </location>
</feature>
<organism evidence="2 3">
    <name type="scientific">Pelodiscus sinensis</name>
    <name type="common">Chinese softshell turtle</name>
    <name type="synonym">Trionyx sinensis</name>
    <dbReference type="NCBI Taxonomy" id="13735"/>
    <lineage>
        <taxon>Eukaryota</taxon>
        <taxon>Metazoa</taxon>
        <taxon>Chordata</taxon>
        <taxon>Craniata</taxon>
        <taxon>Vertebrata</taxon>
        <taxon>Euteleostomi</taxon>
        <taxon>Archelosauria</taxon>
        <taxon>Testudinata</taxon>
        <taxon>Testudines</taxon>
        <taxon>Cryptodira</taxon>
        <taxon>Trionychia</taxon>
        <taxon>Trionychidae</taxon>
        <taxon>Pelodiscus</taxon>
    </lineage>
</organism>
<evidence type="ECO:0000313" key="2">
    <source>
        <dbReference type="Ensembl" id="ENSPSIP00000001714.1"/>
    </source>
</evidence>
<reference evidence="3" key="1">
    <citation type="submission" date="2011-10" db="EMBL/GenBank/DDBJ databases">
        <authorList>
            <consortium name="Soft-shell Turtle Genome Consortium"/>
        </authorList>
    </citation>
    <scope>NUCLEOTIDE SEQUENCE [LARGE SCALE GENOMIC DNA]</scope>
    <source>
        <strain evidence="3">Daiwa-1</strain>
    </source>
</reference>
<protein>
    <submittedName>
        <fullName evidence="2">Uncharacterized protein</fullName>
    </submittedName>
</protein>
<reference evidence="2" key="3">
    <citation type="submission" date="2025-08" db="UniProtKB">
        <authorList>
            <consortium name="Ensembl"/>
        </authorList>
    </citation>
    <scope>IDENTIFICATION</scope>
</reference>
<feature type="compositionally biased region" description="Polar residues" evidence="1">
    <location>
        <begin position="519"/>
        <end position="534"/>
    </location>
</feature>
<dbReference type="GeneTree" id="ENSGT01050000246096"/>
<feature type="compositionally biased region" description="Polar residues" evidence="1">
    <location>
        <begin position="779"/>
        <end position="794"/>
    </location>
</feature>
<feature type="compositionally biased region" description="Polar residues" evidence="1">
    <location>
        <begin position="324"/>
        <end position="339"/>
    </location>
</feature>
<sequence length="895" mass="96481">MWPPVELWISSPPASPQRWLRPRVERERSGSAAPVPRPRGGCVPESSENALDQQPRCLAPEAAASQSRARTLWISSPGASPQRRLRPRVERERSGSAAPVPRPRGGCVPESSENALDQQPRCLAPEAAASQSRARTLWISSPGASPQRRLRPRVERERSGSAAPVPRPRGGCVPESSENALDQQPRCLAPEAAASQSRARTLWISSPGASPQRRLRPRVERERSGSAAPVPRPRGGCVPESSENALDQQPRCLAPEAAASQSRARTLWISSPGASPQRRLRPRVERERSGSAAPVPRPRGGCVPESSENALDQQPRCLAPEAAASQSRARTLWISSPGASPQRRLRPRVERERSGSAAPVPRPRGGCVPESSENALDQQPRCLAPEAAASQSRARTLWISSPGASPQRRLRPRVERERSGSAAPVPRPRGGCVPESSENALDQQPRCLAPEAAASQSRARTLWISSPGASPQRRLRPRVERERSGSAAPVPRPRGGCVPESSENALDQQPRCLAPEAAASQSRARTLWISSPGASPQRRLRPRVERERSGSAAPVPRPRGGCVPESSENALDQQPRCLAPEAAASQSRARTLWISSPGASPQRRLRPRVERERSGSAAPVPRPRGGCVPESSENALDQQPRCLAPEAAASQSRARTLWISSPGASPQRRLRPRVERERSGSAAPVPRPRGGCVPESSENALDQQPRCLAPEAAASQSRARTLWISSPGASPQRRLRPRVERERSGSAAPVPRPRGGCVPESSENALDQQPRCLAPEAAASQSRARTLWISSPGASPQRRLRPRVERERSGSAAPVPRPRGGCVPESSENALDQQPRCLAPEAAASQSRARTLWISSPGASPQRRLRPRVERERSGSAAPVPHPKSSHISAQWGAK</sequence>
<dbReference type="EMBL" id="AGCU01049627">
    <property type="status" value="NOT_ANNOTATED_CDS"/>
    <property type="molecule type" value="Genomic_DNA"/>
</dbReference>
<feature type="compositionally biased region" description="Polar residues" evidence="1">
    <location>
        <begin position="389"/>
        <end position="404"/>
    </location>
</feature>
<dbReference type="EMBL" id="AGCU01049628">
    <property type="status" value="NOT_ANNOTATED_CDS"/>
    <property type="molecule type" value="Genomic_DNA"/>
</dbReference>
<feature type="compositionally biased region" description="Polar residues" evidence="1">
    <location>
        <begin position="454"/>
        <end position="469"/>
    </location>
</feature>
<feature type="compositionally biased region" description="Polar residues" evidence="1">
    <location>
        <begin position="64"/>
        <end position="79"/>
    </location>
</feature>
<dbReference type="Proteomes" id="UP000007267">
    <property type="component" value="Unassembled WGS sequence"/>
</dbReference>
<feature type="region of interest" description="Disordered" evidence="1">
    <location>
        <begin position="1"/>
        <end position="895"/>
    </location>
</feature>
<feature type="compositionally biased region" description="Polar residues" evidence="1">
    <location>
        <begin position="129"/>
        <end position="144"/>
    </location>
</feature>
<feature type="compositionally biased region" description="Polar residues" evidence="1">
    <location>
        <begin position="584"/>
        <end position="599"/>
    </location>
</feature>
<evidence type="ECO:0000256" key="1">
    <source>
        <dbReference type="SAM" id="MobiDB-lite"/>
    </source>
</evidence>
<proteinExistence type="predicted"/>
<accession>K7F104</accession>
<dbReference type="HOGENOM" id="CLU_323121_0_0_1"/>
<reference evidence="3" key="2">
    <citation type="journal article" date="2013" name="Nat. Genet.">
        <title>The draft genomes of soft-shell turtle and green sea turtle yield insights into the development and evolution of the turtle-specific body plan.</title>
        <authorList>
            <person name="Wang Z."/>
            <person name="Pascual-Anaya J."/>
            <person name="Zadissa A."/>
            <person name="Li W."/>
            <person name="Niimura Y."/>
            <person name="Huang Z."/>
            <person name="Li C."/>
            <person name="White S."/>
            <person name="Xiong Z."/>
            <person name="Fang D."/>
            <person name="Wang B."/>
            <person name="Ming Y."/>
            <person name="Chen Y."/>
            <person name="Zheng Y."/>
            <person name="Kuraku S."/>
            <person name="Pignatelli M."/>
            <person name="Herrero J."/>
            <person name="Beal K."/>
            <person name="Nozawa M."/>
            <person name="Li Q."/>
            <person name="Wang J."/>
            <person name="Zhang H."/>
            <person name="Yu L."/>
            <person name="Shigenobu S."/>
            <person name="Wang J."/>
            <person name="Liu J."/>
            <person name="Flicek P."/>
            <person name="Searle S."/>
            <person name="Wang J."/>
            <person name="Kuratani S."/>
            <person name="Yin Y."/>
            <person name="Aken B."/>
            <person name="Zhang G."/>
            <person name="Irie N."/>
        </authorList>
    </citation>
    <scope>NUCLEOTIDE SEQUENCE [LARGE SCALE GENOMIC DNA]</scope>
    <source>
        <strain evidence="3">Daiwa-1</strain>
    </source>
</reference>
<feature type="compositionally biased region" description="Polar residues" evidence="1">
    <location>
        <begin position="844"/>
        <end position="859"/>
    </location>
</feature>